<dbReference type="InterPro" id="IPR005215">
    <property type="entry name" value="Trig_fac"/>
</dbReference>
<dbReference type="SUPFAM" id="SSF109998">
    <property type="entry name" value="Triger factor/SurA peptide-binding domain-like"/>
    <property type="match status" value="1"/>
</dbReference>
<keyword evidence="7" id="KW-0143">Chaperone</keyword>
<dbReference type="GO" id="GO:0043022">
    <property type="term" value="F:ribosome binding"/>
    <property type="evidence" value="ECO:0007669"/>
    <property type="project" value="TreeGrafter"/>
</dbReference>
<gene>
    <name evidence="12" type="ORF">UW36_C0006G0021</name>
</gene>
<dbReference type="Gene3D" id="3.30.70.1050">
    <property type="entry name" value="Trigger factor ribosome-binding domain"/>
    <property type="match status" value="1"/>
</dbReference>
<dbReference type="SUPFAM" id="SSF102735">
    <property type="entry name" value="Trigger factor ribosome-binding domain"/>
    <property type="match status" value="1"/>
</dbReference>
<dbReference type="AlphaFoldDB" id="A0A0G1HEV2"/>
<dbReference type="Proteomes" id="UP000034128">
    <property type="component" value="Unassembled WGS sequence"/>
</dbReference>
<dbReference type="GO" id="GO:0003755">
    <property type="term" value="F:peptidyl-prolyl cis-trans isomerase activity"/>
    <property type="evidence" value="ECO:0007669"/>
    <property type="project" value="UniProtKB-KW"/>
</dbReference>
<evidence type="ECO:0000256" key="9">
    <source>
        <dbReference type="ARBA" id="ARBA00029986"/>
    </source>
</evidence>
<protein>
    <recommendedName>
        <fullName evidence="5">Trigger factor</fullName>
        <ecNumber evidence="4">5.2.1.8</ecNumber>
    </recommendedName>
    <alternativeName>
        <fullName evidence="9">PPIase</fullName>
    </alternativeName>
</protein>
<feature type="domain" description="Trigger factor ribosome-binding bacterial" evidence="10">
    <location>
        <begin position="7"/>
        <end position="129"/>
    </location>
</feature>
<reference evidence="12 13" key="1">
    <citation type="journal article" date="2015" name="Nature">
        <title>rRNA introns, odd ribosomes, and small enigmatic genomes across a large radiation of phyla.</title>
        <authorList>
            <person name="Brown C.T."/>
            <person name="Hug L.A."/>
            <person name="Thomas B.C."/>
            <person name="Sharon I."/>
            <person name="Castelle C.J."/>
            <person name="Singh A."/>
            <person name="Wilkins M.J."/>
            <person name="Williams K.H."/>
            <person name="Banfield J.F."/>
        </authorList>
    </citation>
    <scope>NUCLEOTIDE SEQUENCE [LARGE SCALE GENOMIC DNA]</scope>
</reference>
<evidence type="ECO:0000256" key="1">
    <source>
        <dbReference type="ARBA" id="ARBA00000971"/>
    </source>
</evidence>
<dbReference type="InterPro" id="IPR036611">
    <property type="entry name" value="Trigger_fac_ribosome-bd_sf"/>
</dbReference>
<evidence type="ECO:0000259" key="11">
    <source>
        <dbReference type="Pfam" id="PF05698"/>
    </source>
</evidence>
<evidence type="ECO:0000313" key="13">
    <source>
        <dbReference type="Proteomes" id="UP000034128"/>
    </source>
</evidence>
<dbReference type="GO" id="GO:0044183">
    <property type="term" value="F:protein folding chaperone"/>
    <property type="evidence" value="ECO:0007669"/>
    <property type="project" value="TreeGrafter"/>
</dbReference>
<proteinExistence type="inferred from homology"/>
<dbReference type="InterPro" id="IPR008881">
    <property type="entry name" value="Trigger_fac_ribosome-bd_bac"/>
</dbReference>
<dbReference type="GO" id="GO:0005737">
    <property type="term" value="C:cytoplasm"/>
    <property type="evidence" value="ECO:0007669"/>
    <property type="project" value="UniProtKB-SubCell"/>
</dbReference>
<evidence type="ECO:0000256" key="5">
    <source>
        <dbReference type="ARBA" id="ARBA00016902"/>
    </source>
</evidence>
<dbReference type="Gene3D" id="1.10.3120.10">
    <property type="entry name" value="Trigger factor, C-terminal domain"/>
    <property type="match status" value="1"/>
</dbReference>
<dbReference type="EC" id="5.2.1.8" evidence="4"/>
<sequence>MVKSKAMNVTVQNLPKSTIKLLFTVSPAEIDQTYQKVLADVAKDVELPGFRKGKAPVELVKEKADPQKLANETVKELVTTYYPQAVKEKALNPIITPKIEFDDFERSKDFTFSATTAIRPILTIGDYRAELAKLYAKRIAEQEKTPADNKQAEYVHITPADVIDAIIAVTTVELPDMLVEDEVSKMLSRLVTQVQAVKLTIDDYLKSINKTVDDLRGDYAKSATRTITGEMALGDVAAKENITVDESEVDATIEAAGDPKLKERYAQNPLEKTYIRAIIAKNKLIWKLAEETEAAGKEKDAQ</sequence>
<accession>A0A0G1HEV2</accession>
<evidence type="ECO:0000256" key="6">
    <source>
        <dbReference type="ARBA" id="ARBA00023110"/>
    </source>
</evidence>
<dbReference type="PANTHER" id="PTHR30560">
    <property type="entry name" value="TRIGGER FACTOR CHAPERONE AND PEPTIDYL-PROLYL CIS/TRANS ISOMERASE"/>
    <property type="match status" value="1"/>
</dbReference>
<dbReference type="InterPro" id="IPR037041">
    <property type="entry name" value="Trigger_fac_C_sf"/>
</dbReference>
<keyword evidence="6" id="KW-0697">Rotamase</keyword>
<evidence type="ECO:0000256" key="4">
    <source>
        <dbReference type="ARBA" id="ARBA00013194"/>
    </source>
</evidence>
<evidence type="ECO:0000256" key="2">
    <source>
        <dbReference type="ARBA" id="ARBA00004496"/>
    </source>
</evidence>
<dbReference type="GO" id="GO:0015031">
    <property type="term" value="P:protein transport"/>
    <property type="evidence" value="ECO:0007669"/>
    <property type="project" value="InterPro"/>
</dbReference>
<dbReference type="InterPro" id="IPR008880">
    <property type="entry name" value="Trigger_fac_C"/>
</dbReference>
<dbReference type="GO" id="GO:0051083">
    <property type="term" value="P:'de novo' cotranslational protein folding"/>
    <property type="evidence" value="ECO:0007669"/>
    <property type="project" value="TreeGrafter"/>
</dbReference>
<evidence type="ECO:0000256" key="3">
    <source>
        <dbReference type="ARBA" id="ARBA00005464"/>
    </source>
</evidence>
<evidence type="ECO:0000256" key="8">
    <source>
        <dbReference type="ARBA" id="ARBA00023235"/>
    </source>
</evidence>
<keyword evidence="8" id="KW-0413">Isomerase</keyword>
<dbReference type="STRING" id="1619110.UW36_C0006G0021"/>
<comment type="subcellular location">
    <subcellularLocation>
        <location evidence="2">Cytoplasm</location>
    </subcellularLocation>
</comment>
<dbReference type="Pfam" id="PF05698">
    <property type="entry name" value="Trigger_C"/>
    <property type="match status" value="1"/>
</dbReference>
<evidence type="ECO:0000256" key="7">
    <source>
        <dbReference type="ARBA" id="ARBA00023186"/>
    </source>
</evidence>
<name>A0A0G1HEV2_UNCKA</name>
<comment type="similarity">
    <text evidence="3">Belongs to the FKBP-type PPIase family. Tig subfamily.</text>
</comment>
<dbReference type="GO" id="GO:0043335">
    <property type="term" value="P:protein unfolding"/>
    <property type="evidence" value="ECO:0007669"/>
    <property type="project" value="TreeGrafter"/>
</dbReference>
<dbReference type="EMBL" id="LCIA01000006">
    <property type="protein sequence ID" value="KKT45400.1"/>
    <property type="molecule type" value="Genomic_DNA"/>
</dbReference>
<comment type="catalytic activity">
    <reaction evidence="1">
        <text>[protein]-peptidylproline (omega=180) = [protein]-peptidylproline (omega=0)</text>
        <dbReference type="Rhea" id="RHEA:16237"/>
        <dbReference type="Rhea" id="RHEA-COMP:10747"/>
        <dbReference type="Rhea" id="RHEA-COMP:10748"/>
        <dbReference type="ChEBI" id="CHEBI:83833"/>
        <dbReference type="ChEBI" id="CHEBI:83834"/>
        <dbReference type="EC" id="5.2.1.8"/>
    </reaction>
</comment>
<comment type="caution">
    <text evidence="12">The sequence shown here is derived from an EMBL/GenBank/DDBJ whole genome shotgun (WGS) entry which is preliminary data.</text>
</comment>
<organism evidence="12 13">
    <name type="scientific">candidate division WWE3 bacterium GW2011_GWA2_44_16</name>
    <dbReference type="NCBI Taxonomy" id="1619110"/>
    <lineage>
        <taxon>Bacteria</taxon>
        <taxon>Katanobacteria</taxon>
    </lineage>
</organism>
<feature type="domain" description="Trigger factor C-terminal" evidence="11">
    <location>
        <begin position="149"/>
        <end position="289"/>
    </location>
</feature>
<evidence type="ECO:0000313" key="12">
    <source>
        <dbReference type="EMBL" id="KKT45400.1"/>
    </source>
</evidence>
<dbReference type="PANTHER" id="PTHR30560:SF3">
    <property type="entry name" value="TRIGGER FACTOR-LIKE PROTEIN TIG, CHLOROPLASTIC"/>
    <property type="match status" value="1"/>
</dbReference>
<dbReference type="Pfam" id="PF05697">
    <property type="entry name" value="Trigger_N"/>
    <property type="match status" value="1"/>
</dbReference>
<dbReference type="InterPro" id="IPR027304">
    <property type="entry name" value="Trigger_fact/SurA_dom_sf"/>
</dbReference>
<evidence type="ECO:0000259" key="10">
    <source>
        <dbReference type="Pfam" id="PF05697"/>
    </source>
</evidence>